<protein>
    <recommendedName>
        <fullName evidence="5">Secreted protein</fullName>
    </recommendedName>
</protein>
<feature type="region of interest" description="Disordered" evidence="1">
    <location>
        <begin position="1"/>
        <end position="80"/>
    </location>
</feature>
<feature type="region of interest" description="Disordered" evidence="1">
    <location>
        <begin position="114"/>
        <end position="136"/>
    </location>
</feature>
<evidence type="ECO:0000256" key="1">
    <source>
        <dbReference type="SAM" id="MobiDB-lite"/>
    </source>
</evidence>
<feature type="compositionally biased region" description="Low complexity" evidence="1">
    <location>
        <begin position="15"/>
        <end position="72"/>
    </location>
</feature>
<gene>
    <name evidence="3" type="ORF">GCM10023335_26980</name>
</gene>
<sequence>MTEQPTTPEPPQQPATPAQRPATPMDSAPAPAQDVAPAPAQDVAPAPAQDVAPAPAQDVAPAPAQDPAQEPAPAKKPVRRGRVAAVVGSLVLVGALVGGVGYTVVTVQDADRDAGAPTWKFPKGQKEEAKAAKSSSSLASMLVPYDDGWTRGPDIAGFGSDTALSGGEAAALRKESVRDLPRSQRRRIEKEIDKQHTKGMAMRSYLYGGSTLDDDGTYTVSVELAQIEDKRAVRNMSTFQNEFLEALSVFRHGPKIEGHKNAKCFLPPKDKEEKLDMMVCSAYQGDVLVSATAYAAKPLNTKGVAKLLREQLDRIEEPGEAV</sequence>
<evidence type="ECO:0000256" key="2">
    <source>
        <dbReference type="SAM" id="Phobius"/>
    </source>
</evidence>
<proteinExistence type="predicted"/>
<dbReference type="RefSeq" id="WP_345646833.1">
    <property type="nucleotide sequence ID" value="NZ_BAABKB010000005.1"/>
</dbReference>
<keyword evidence="2" id="KW-0472">Membrane</keyword>
<dbReference type="Proteomes" id="UP001501759">
    <property type="component" value="Unassembled WGS sequence"/>
</dbReference>
<organism evidence="3 4">
    <name type="scientific">Streptomyces siamensis</name>
    <dbReference type="NCBI Taxonomy" id="1274986"/>
    <lineage>
        <taxon>Bacteria</taxon>
        <taxon>Bacillati</taxon>
        <taxon>Actinomycetota</taxon>
        <taxon>Actinomycetes</taxon>
        <taxon>Kitasatosporales</taxon>
        <taxon>Streptomycetaceae</taxon>
        <taxon>Streptomyces</taxon>
    </lineage>
</organism>
<evidence type="ECO:0000313" key="4">
    <source>
        <dbReference type="Proteomes" id="UP001501759"/>
    </source>
</evidence>
<keyword evidence="2" id="KW-0812">Transmembrane</keyword>
<keyword evidence="4" id="KW-1185">Reference proteome</keyword>
<evidence type="ECO:0008006" key="5">
    <source>
        <dbReference type="Google" id="ProtNLM"/>
    </source>
</evidence>
<name>A0ABP9ITQ6_9ACTN</name>
<accession>A0ABP9ITQ6</accession>
<keyword evidence="2" id="KW-1133">Transmembrane helix</keyword>
<dbReference type="EMBL" id="BAABKB010000005">
    <property type="protein sequence ID" value="GAA5008322.1"/>
    <property type="molecule type" value="Genomic_DNA"/>
</dbReference>
<comment type="caution">
    <text evidence="3">The sequence shown here is derived from an EMBL/GenBank/DDBJ whole genome shotgun (WGS) entry which is preliminary data.</text>
</comment>
<reference evidence="4" key="1">
    <citation type="journal article" date="2019" name="Int. J. Syst. Evol. Microbiol.">
        <title>The Global Catalogue of Microorganisms (GCM) 10K type strain sequencing project: providing services to taxonomists for standard genome sequencing and annotation.</title>
        <authorList>
            <consortium name="The Broad Institute Genomics Platform"/>
            <consortium name="The Broad Institute Genome Sequencing Center for Infectious Disease"/>
            <person name="Wu L."/>
            <person name="Ma J."/>
        </authorList>
    </citation>
    <scope>NUCLEOTIDE SEQUENCE [LARGE SCALE GENOMIC DNA]</scope>
    <source>
        <strain evidence="4">JCM 18409</strain>
    </source>
</reference>
<evidence type="ECO:0000313" key="3">
    <source>
        <dbReference type="EMBL" id="GAA5008322.1"/>
    </source>
</evidence>
<feature type="transmembrane region" description="Helical" evidence="2">
    <location>
        <begin position="83"/>
        <end position="105"/>
    </location>
</feature>